<organism evidence="2 3">
    <name type="scientific">Microbispora maris</name>
    <dbReference type="NCBI Taxonomy" id="3144104"/>
    <lineage>
        <taxon>Bacteria</taxon>
        <taxon>Bacillati</taxon>
        <taxon>Actinomycetota</taxon>
        <taxon>Actinomycetes</taxon>
        <taxon>Streptosporangiales</taxon>
        <taxon>Streptosporangiaceae</taxon>
        <taxon>Microbispora</taxon>
    </lineage>
</organism>
<accession>A0ABV0AZG2</accession>
<feature type="region of interest" description="Disordered" evidence="1">
    <location>
        <begin position="47"/>
        <end position="87"/>
    </location>
</feature>
<comment type="caution">
    <text evidence="2">The sequence shown here is derived from an EMBL/GenBank/DDBJ whole genome shotgun (WGS) entry which is preliminary data.</text>
</comment>
<proteinExistence type="predicted"/>
<evidence type="ECO:0000313" key="2">
    <source>
        <dbReference type="EMBL" id="MEN3540652.1"/>
    </source>
</evidence>
<dbReference type="Proteomes" id="UP001447516">
    <property type="component" value="Unassembled WGS sequence"/>
</dbReference>
<protein>
    <submittedName>
        <fullName evidence="2">Uncharacterized protein</fullName>
    </submittedName>
</protein>
<dbReference type="EMBL" id="JBDJAW010000055">
    <property type="protein sequence ID" value="MEN3540652.1"/>
    <property type="molecule type" value="Genomic_DNA"/>
</dbReference>
<sequence length="87" mass="9697">MDIGGDLDDRRGRMAGVGMSADDLLAEWLVNMTREQRQRRFWGFRKISGSSREAPSDGTEQIPEREPQVVPSTDRARQAGEPSGYTG</sequence>
<name>A0ABV0AZG2_9ACTN</name>
<evidence type="ECO:0000256" key="1">
    <source>
        <dbReference type="SAM" id="MobiDB-lite"/>
    </source>
</evidence>
<dbReference type="RefSeq" id="WP_346230502.1">
    <property type="nucleotide sequence ID" value="NZ_JBDJAW010000055.1"/>
</dbReference>
<keyword evidence="3" id="KW-1185">Reference proteome</keyword>
<gene>
    <name evidence="2" type="ORF">AAH991_36445</name>
</gene>
<reference evidence="2 3" key="1">
    <citation type="submission" date="2024-05" db="EMBL/GenBank/DDBJ databases">
        <title>Microbispora sp.ZYX-F-249.</title>
        <authorList>
            <person name="Xie H."/>
        </authorList>
    </citation>
    <scope>NUCLEOTIDE SEQUENCE [LARGE SCALE GENOMIC DNA]</scope>
    <source>
        <strain evidence="2 3">ZYX-F-249</strain>
    </source>
</reference>
<evidence type="ECO:0000313" key="3">
    <source>
        <dbReference type="Proteomes" id="UP001447516"/>
    </source>
</evidence>